<dbReference type="UniPathway" id="UPA00138"/>
<keyword evidence="23" id="KW-1185">Reference proteome</keyword>
<sequence>MHESFETLRKQLRVDEKTLLVANRGEIAIRVMRSAHELFLNTVAIFSHEDRLSRHRYQADSAFELGALGEFTPVGAYLNHERILDIAIKNKVNFIHPGYGFLSENAEFAKKVTDAGIVFIGPTAEVIEKLGDKTAARKIAMECGVSVVPGSPGPISTLEEIEDFVKEHGFPVIIKAAMGGGGRGMRVVNDSESLKSSFERARSEALASFGDGTVFVERFLHRPRHIEVQLLADNYGNVIHLYERDCSVQRRHQKVVEIAPSRGLQPGTLDNILKDAITLARHVGYRNAGTAEFLVDNQGRHYFIEINPRIQVEHTITEEITGIDIVAAQIQIAAGASLEELGLTQDKIKPRGFAIQCRVTTEDPEQGFQPDAGKIEVYRSAGGNGVRLDGGMGYTGAVITPHYDSLLVKVTCSGATFEVAHRKVFRALTEFRIRGIKTNIPFIQRLLVHPDFVSGNIWTTMIEDSPELFKLVVSKNRAQKVLNYIGDVIVNGSSIAGQHGEPAKISNLLIAPLYKPDGQVIDVESPTPSGWRQIFLEKGPEAFAKAVRQHKGVLITDTTWRDAHQSLMATRVRTIDLKNIAPSTAHAFNNAFSLEMWGGATFDVAMRFLYEDPWERLRVLRKLVPNIPFQMLLRGANAVGYTSYPDNVVYEFCAKAVQNGIDVFRVFDSLNYMENLKLGIDAVRKAGGIVEGTICYTGDVSDPAKTKHNLQYYLDLTQELVSHGIHILGIKDMAGLLKPKAATLLVSSIRKQFPDLPIHVHTHDTASTGVASMLAAAEAGADVVDTAIDSLSGMTSQPCMGAISGDSGVYQHEMPGGQYTNLLFQSQQLGLGTQWREVKIAYAEANKLCGDIVKVTPSSKVVGDLAQFMVSNQLHYQDVIEKAGSLSFPTSVVEYFQGYLGQPYGGFDEDLRSKIIRNLPKIEGRPGATLPPLDLEALKAELVAQYGPGISDTDVISAALYPKVFKEYQDKLSQYGDVSIIPTQYFLSAPDSDVEFPIELEKGKTLVVKLLTVGPINANGQRDVYFLLNGQSRVVTIQDNAVATDHVVRRKANSANPGEVGAPMAGVVVEVRVEKGVEIKAGDPIAVLSAMKMETVVTAPVSGIIEEVCVHETNSLGQGDLIAVIHK</sequence>
<keyword evidence="6 13" id="KW-0436">Ligase</keyword>
<dbReference type="EMBL" id="KQ964458">
    <property type="protein sequence ID" value="KXN72178.1"/>
    <property type="molecule type" value="Genomic_DNA"/>
</dbReference>
<keyword evidence="10 13" id="KW-0092">Biotin</keyword>
<evidence type="ECO:0000256" key="16">
    <source>
        <dbReference type="PIRSR" id="PIRSR001594-3"/>
    </source>
</evidence>
<dbReference type="PROSITE" id="PS00867">
    <property type="entry name" value="CPSASE_2"/>
    <property type="match status" value="1"/>
</dbReference>
<organism evidence="22 23">
    <name type="scientific">Conidiobolus coronatus (strain ATCC 28846 / CBS 209.66 / NRRL 28638)</name>
    <name type="common">Delacroixia coronata</name>
    <dbReference type="NCBI Taxonomy" id="796925"/>
    <lineage>
        <taxon>Eukaryota</taxon>
        <taxon>Fungi</taxon>
        <taxon>Fungi incertae sedis</taxon>
        <taxon>Zoopagomycota</taxon>
        <taxon>Entomophthoromycotina</taxon>
        <taxon>Entomophthoromycetes</taxon>
        <taxon>Entomophthorales</taxon>
        <taxon>Ancylistaceae</taxon>
        <taxon>Conidiobolus</taxon>
    </lineage>
</organism>
<dbReference type="InterPro" id="IPR011764">
    <property type="entry name" value="Biotin_carboxylation_dom"/>
</dbReference>
<dbReference type="Pfam" id="PF02436">
    <property type="entry name" value="PYC_OADA"/>
    <property type="match status" value="1"/>
</dbReference>
<accession>A0A137PAX4</accession>
<feature type="binding site" evidence="15">
    <location>
        <position position="856"/>
    </location>
    <ligand>
        <name>substrate</name>
    </ligand>
</feature>
<dbReference type="Gene3D" id="1.10.472.90">
    <property type="entry name" value="Conserved carboxylase domain"/>
    <property type="match status" value="1"/>
</dbReference>
<evidence type="ECO:0000256" key="5">
    <source>
        <dbReference type="ARBA" id="ARBA00022432"/>
    </source>
</evidence>
<keyword evidence="22" id="KW-0670">Pyruvate</keyword>
<dbReference type="SUPFAM" id="SSF56059">
    <property type="entry name" value="Glutathione synthetase ATP-binding domain-like"/>
    <property type="match status" value="1"/>
</dbReference>
<dbReference type="GO" id="GO:0005737">
    <property type="term" value="C:cytoplasm"/>
    <property type="evidence" value="ECO:0007669"/>
    <property type="project" value="TreeGrafter"/>
</dbReference>
<feature type="active site" evidence="14">
    <location>
        <position position="309"/>
    </location>
</feature>
<dbReference type="OMA" id="AEACICY"/>
<feature type="binding site" evidence="16">
    <location>
        <position position="761"/>
    </location>
    <ligand>
        <name>Mn(2+)</name>
        <dbReference type="ChEBI" id="CHEBI:29035"/>
    </ligand>
</feature>
<dbReference type="PROSITE" id="PS50991">
    <property type="entry name" value="PYR_CT"/>
    <property type="match status" value="1"/>
</dbReference>
<feature type="domain" description="Biotin carboxylation" evidence="20">
    <location>
        <begin position="15"/>
        <end position="467"/>
    </location>
</feature>
<evidence type="ECO:0000256" key="13">
    <source>
        <dbReference type="PIRNR" id="PIRNR001594"/>
    </source>
</evidence>
<dbReference type="Gene3D" id="2.40.50.100">
    <property type="match status" value="1"/>
</dbReference>
<evidence type="ECO:0000256" key="17">
    <source>
        <dbReference type="PIRSR" id="PIRSR001594-4"/>
    </source>
</evidence>
<dbReference type="InterPro" id="IPR005930">
    <property type="entry name" value="Pyruv_COase"/>
</dbReference>
<dbReference type="OrthoDB" id="196847at2759"/>
<dbReference type="InterPro" id="IPR005481">
    <property type="entry name" value="BC-like_N"/>
</dbReference>
<dbReference type="Pfam" id="PF02785">
    <property type="entry name" value="Biotin_carb_C"/>
    <property type="match status" value="1"/>
</dbReference>
<dbReference type="Pfam" id="PF00682">
    <property type="entry name" value="HMGL-like"/>
    <property type="match status" value="1"/>
</dbReference>
<dbReference type="NCBIfam" id="TIGR01235">
    <property type="entry name" value="pyruv_carbox"/>
    <property type="match status" value="1"/>
</dbReference>
<dbReference type="AlphaFoldDB" id="A0A137PAX4"/>
<dbReference type="PANTHER" id="PTHR43778">
    <property type="entry name" value="PYRUVATE CARBOXYLASE"/>
    <property type="match status" value="1"/>
</dbReference>
<dbReference type="Gene3D" id="3.10.600.10">
    <property type="entry name" value="pyruvate carboxylase f1077a mutant domain"/>
    <property type="match status" value="1"/>
</dbReference>
<dbReference type="PROSITE" id="PS50979">
    <property type="entry name" value="BC"/>
    <property type="match status" value="1"/>
</dbReference>
<dbReference type="FunFam" id="3.40.50.20:FF:000010">
    <property type="entry name" value="Propionyl-CoA carboxylase subunit alpha"/>
    <property type="match status" value="1"/>
</dbReference>
<dbReference type="SUPFAM" id="SSF89000">
    <property type="entry name" value="post-HMGL domain-like"/>
    <property type="match status" value="1"/>
</dbReference>
<feature type="binding site" evidence="16">
    <location>
        <position position="562"/>
    </location>
    <ligand>
        <name>Mn(2+)</name>
        <dbReference type="ChEBI" id="CHEBI:29035"/>
    </ligand>
</feature>
<dbReference type="InterPro" id="IPR003379">
    <property type="entry name" value="Carboxylase_cons_dom"/>
</dbReference>
<dbReference type="Pfam" id="PF02786">
    <property type="entry name" value="CPSase_L_D2"/>
    <property type="match status" value="1"/>
</dbReference>
<dbReference type="SUPFAM" id="SSF52440">
    <property type="entry name" value="PreATP-grasp domain"/>
    <property type="match status" value="1"/>
</dbReference>
<feature type="binding site" evidence="16">
    <location>
        <position position="763"/>
    </location>
    <ligand>
        <name>Mn(2+)</name>
        <dbReference type="ChEBI" id="CHEBI:29035"/>
    </ligand>
</feature>
<gene>
    <name evidence="22" type="ORF">CONCODRAFT_81471</name>
</gene>
<comment type="pathway">
    <text evidence="3">Carbohydrate biosynthesis; gluconeogenesis.</text>
</comment>
<evidence type="ECO:0000256" key="11">
    <source>
        <dbReference type="ARBA" id="ARBA00023268"/>
    </source>
</evidence>
<evidence type="ECO:0000256" key="10">
    <source>
        <dbReference type="ARBA" id="ARBA00023267"/>
    </source>
</evidence>
<evidence type="ECO:0000256" key="15">
    <source>
        <dbReference type="PIRSR" id="PIRSR001594-2"/>
    </source>
</evidence>
<dbReference type="SUPFAM" id="SSF51569">
    <property type="entry name" value="Aldolase"/>
    <property type="match status" value="1"/>
</dbReference>
<evidence type="ECO:0000259" key="21">
    <source>
        <dbReference type="PROSITE" id="PS50991"/>
    </source>
</evidence>
<dbReference type="FunFam" id="2.40.50.100:FF:000003">
    <property type="entry name" value="Acetyl-CoA carboxylase biotin carboxyl carrier protein"/>
    <property type="match status" value="1"/>
</dbReference>
<evidence type="ECO:0000259" key="19">
    <source>
        <dbReference type="PROSITE" id="PS50975"/>
    </source>
</evidence>
<dbReference type="PROSITE" id="PS00866">
    <property type="entry name" value="CPSASE_1"/>
    <property type="match status" value="1"/>
</dbReference>
<feature type="domain" description="ATP-grasp" evidence="19">
    <location>
        <begin position="137"/>
        <end position="334"/>
    </location>
</feature>
<dbReference type="SUPFAM" id="SSF51246">
    <property type="entry name" value="Rudiment single hybrid motif"/>
    <property type="match status" value="1"/>
</dbReference>
<feature type="domain" description="Lipoyl-binding" evidence="18">
    <location>
        <begin position="1051"/>
        <end position="1126"/>
    </location>
</feature>
<dbReference type="InterPro" id="IPR013785">
    <property type="entry name" value="Aldolase_TIM"/>
</dbReference>
<evidence type="ECO:0000259" key="20">
    <source>
        <dbReference type="PROSITE" id="PS50979"/>
    </source>
</evidence>
<dbReference type="CDD" id="cd06850">
    <property type="entry name" value="biotinyl_domain"/>
    <property type="match status" value="1"/>
</dbReference>
<feature type="domain" description="Pyruvate carboxyltransferase" evidence="21">
    <location>
        <begin position="553"/>
        <end position="828"/>
    </location>
</feature>
<evidence type="ECO:0000256" key="12">
    <source>
        <dbReference type="ARBA" id="ARBA00049382"/>
    </source>
</evidence>
<evidence type="ECO:0000259" key="18">
    <source>
        <dbReference type="PROSITE" id="PS50968"/>
    </source>
</evidence>
<evidence type="ECO:0000256" key="8">
    <source>
        <dbReference type="ARBA" id="ARBA00022741"/>
    </source>
</evidence>
<evidence type="ECO:0000256" key="4">
    <source>
        <dbReference type="ARBA" id="ARBA00013057"/>
    </source>
</evidence>
<keyword evidence="7 16" id="KW-0479">Metal-binding</keyword>
<dbReference type="SMART" id="SM00878">
    <property type="entry name" value="Biotin_carb_C"/>
    <property type="match status" value="1"/>
</dbReference>
<dbReference type="InterPro" id="IPR000891">
    <property type="entry name" value="PYR_CT"/>
</dbReference>
<evidence type="ECO:0000256" key="7">
    <source>
        <dbReference type="ARBA" id="ARBA00022723"/>
    </source>
</evidence>
<dbReference type="CDD" id="cd07937">
    <property type="entry name" value="DRE_TIM_PC_TC_5S"/>
    <property type="match status" value="1"/>
</dbReference>
<dbReference type="InterPro" id="IPR055268">
    <property type="entry name" value="PCB-like"/>
</dbReference>
<dbReference type="InterPro" id="IPR005479">
    <property type="entry name" value="CPAse_ATP-bd"/>
</dbReference>
<dbReference type="InterPro" id="IPR011054">
    <property type="entry name" value="Rudment_hybrid_motif"/>
</dbReference>
<comment type="catalytic activity">
    <reaction evidence="12 13">
        <text>hydrogencarbonate + pyruvate + ATP = oxaloacetate + ADP + phosphate + H(+)</text>
        <dbReference type="Rhea" id="RHEA:20844"/>
        <dbReference type="ChEBI" id="CHEBI:15361"/>
        <dbReference type="ChEBI" id="CHEBI:15378"/>
        <dbReference type="ChEBI" id="CHEBI:16452"/>
        <dbReference type="ChEBI" id="CHEBI:17544"/>
        <dbReference type="ChEBI" id="CHEBI:30616"/>
        <dbReference type="ChEBI" id="CHEBI:43474"/>
        <dbReference type="ChEBI" id="CHEBI:456216"/>
        <dbReference type="EC" id="6.4.1.1"/>
    </reaction>
</comment>
<dbReference type="Pfam" id="PF00364">
    <property type="entry name" value="Biotin_lipoyl"/>
    <property type="match status" value="1"/>
</dbReference>
<dbReference type="PROSITE" id="PS50975">
    <property type="entry name" value="ATP_GRASP"/>
    <property type="match status" value="1"/>
</dbReference>
<dbReference type="NCBIfam" id="NF009554">
    <property type="entry name" value="PRK12999.1"/>
    <property type="match status" value="1"/>
</dbReference>
<comment type="function">
    <text evidence="13">Catalyzes a 2-step reaction, involving the ATP-dependent carboxylation of the covalently attached biotin in the first step and the transfer of the carboxyl group to pyruvate in the second.</text>
</comment>
<evidence type="ECO:0000256" key="2">
    <source>
        <dbReference type="ARBA" id="ARBA00002380"/>
    </source>
</evidence>
<dbReference type="Proteomes" id="UP000070444">
    <property type="component" value="Unassembled WGS sequence"/>
</dbReference>
<dbReference type="InterPro" id="IPR001882">
    <property type="entry name" value="Biotin_BS"/>
</dbReference>
<proteinExistence type="predicted"/>
<dbReference type="PANTHER" id="PTHR43778:SF2">
    <property type="entry name" value="PYRUVATE CARBOXYLASE, MITOCHONDRIAL"/>
    <property type="match status" value="1"/>
</dbReference>
<dbReference type="InterPro" id="IPR000089">
    <property type="entry name" value="Biotin_lipoyl"/>
</dbReference>
<dbReference type="FunFam" id="3.30.470.20:FF:000012">
    <property type="entry name" value="Pyruvate carboxylase"/>
    <property type="match status" value="1"/>
</dbReference>
<feature type="binding site" evidence="15">
    <location>
        <position position="252"/>
    </location>
    <ligand>
        <name>ATP</name>
        <dbReference type="ChEBI" id="CHEBI:30616"/>
    </ligand>
</feature>
<dbReference type="InterPro" id="IPR011761">
    <property type="entry name" value="ATP-grasp"/>
</dbReference>
<evidence type="ECO:0000256" key="1">
    <source>
        <dbReference type="ARBA" id="ARBA00001953"/>
    </source>
</evidence>
<evidence type="ECO:0000313" key="23">
    <source>
        <dbReference type="Proteomes" id="UP000070444"/>
    </source>
</evidence>
<dbReference type="GO" id="GO:0046872">
    <property type="term" value="F:metal ion binding"/>
    <property type="evidence" value="ECO:0007669"/>
    <property type="project" value="UniProtKB-KW"/>
</dbReference>
<comment type="function">
    <text evidence="2">Pyruvate carboxylase catalyzes a 2-step reaction, involving the ATP-dependent carboxylation of the covalently attached biotin in the first step and the transfer of the carboxyl group to pyruvate in the second.</text>
</comment>
<feature type="binding site" evidence="15">
    <location>
        <position position="634"/>
    </location>
    <ligand>
        <name>substrate</name>
    </ligand>
</feature>
<keyword evidence="5" id="KW-0312">Gluconeogenesis</keyword>
<dbReference type="InterPro" id="IPR016185">
    <property type="entry name" value="PreATP-grasp_dom_sf"/>
</dbReference>
<dbReference type="Gene3D" id="1.10.10.60">
    <property type="entry name" value="Homeodomain-like"/>
    <property type="match status" value="1"/>
</dbReference>
<feature type="binding site" evidence="15">
    <location>
        <position position="217"/>
    </location>
    <ligand>
        <name>ATP</name>
        <dbReference type="ChEBI" id="CHEBI:30616"/>
    </ligand>
</feature>
<evidence type="ECO:0000256" key="6">
    <source>
        <dbReference type="ARBA" id="ARBA00022598"/>
    </source>
</evidence>
<dbReference type="FunFam" id="3.30.1490.20:FF:000018">
    <property type="entry name" value="Biotin carboxylase"/>
    <property type="match status" value="1"/>
</dbReference>
<dbReference type="STRING" id="796925.A0A137PAX4"/>
<feature type="modified residue" description="N6-carboxylysine" evidence="17">
    <location>
        <position position="731"/>
    </location>
</feature>
<dbReference type="Gene3D" id="3.20.20.70">
    <property type="entry name" value="Aldolase class I"/>
    <property type="match status" value="1"/>
</dbReference>
<comment type="cofactor">
    <cofactor evidence="1 13">
        <name>biotin</name>
        <dbReference type="ChEBI" id="CHEBI:57586"/>
    </cofactor>
</comment>
<feature type="binding site" description="via carbamate group" evidence="16">
    <location>
        <position position="731"/>
    </location>
    <ligand>
        <name>Mn(2+)</name>
        <dbReference type="ChEBI" id="CHEBI:29035"/>
    </ligand>
</feature>
<evidence type="ECO:0000313" key="22">
    <source>
        <dbReference type="EMBL" id="KXN72178.1"/>
    </source>
</evidence>
<protein>
    <recommendedName>
        <fullName evidence="4 13">Pyruvate carboxylase</fullName>
        <ecNumber evidence="4 13">6.4.1.1</ecNumber>
    </recommendedName>
</protein>
<feature type="binding site" evidence="15">
    <location>
        <position position="133"/>
    </location>
    <ligand>
        <name>ATP</name>
        <dbReference type="ChEBI" id="CHEBI:30616"/>
    </ligand>
</feature>
<dbReference type="Gene3D" id="3.30.470.20">
    <property type="entry name" value="ATP-grasp fold, B domain"/>
    <property type="match status" value="1"/>
</dbReference>
<dbReference type="EC" id="6.4.1.1" evidence="4 13"/>
<keyword evidence="11" id="KW-0511">Multifunctional enzyme</keyword>
<evidence type="ECO:0000256" key="9">
    <source>
        <dbReference type="ARBA" id="ARBA00022840"/>
    </source>
</evidence>
<dbReference type="GO" id="GO:0004736">
    <property type="term" value="F:pyruvate carboxylase activity"/>
    <property type="evidence" value="ECO:0007669"/>
    <property type="project" value="UniProtKB-EC"/>
</dbReference>
<feature type="modified residue" description="N6-biotinyllysine" evidence="17">
    <location>
        <position position="1092"/>
    </location>
</feature>
<dbReference type="InterPro" id="IPR011053">
    <property type="entry name" value="Single_hybrid_motif"/>
</dbReference>
<dbReference type="InterPro" id="IPR005482">
    <property type="entry name" value="Biotin_COase_C"/>
</dbReference>
<keyword evidence="9 13" id="KW-0067">ATP-binding</keyword>
<keyword evidence="8 13" id="KW-0547">Nucleotide-binding</keyword>
<evidence type="ECO:0000256" key="3">
    <source>
        <dbReference type="ARBA" id="ARBA00004742"/>
    </source>
</evidence>
<dbReference type="PROSITE" id="PS50968">
    <property type="entry name" value="BIOTINYL_LIPOYL"/>
    <property type="match status" value="1"/>
</dbReference>
<dbReference type="PROSITE" id="PS00188">
    <property type="entry name" value="BIOTIN"/>
    <property type="match status" value="1"/>
</dbReference>
<dbReference type="SUPFAM" id="SSF51230">
    <property type="entry name" value="Single hybrid motif"/>
    <property type="match status" value="1"/>
</dbReference>
<dbReference type="GO" id="GO:0005524">
    <property type="term" value="F:ATP binding"/>
    <property type="evidence" value="ECO:0007669"/>
    <property type="project" value="UniProtKB-UniRule"/>
</dbReference>
<reference evidence="22 23" key="1">
    <citation type="journal article" date="2015" name="Genome Biol. Evol.">
        <title>Phylogenomic analyses indicate that early fungi evolved digesting cell walls of algal ancestors of land plants.</title>
        <authorList>
            <person name="Chang Y."/>
            <person name="Wang S."/>
            <person name="Sekimoto S."/>
            <person name="Aerts A.L."/>
            <person name="Choi C."/>
            <person name="Clum A."/>
            <person name="LaButti K.M."/>
            <person name="Lindquist E.A."/>
            <person name="Yee Ngan C."/>
            <person name="Ohm R.A."/>
            <person name="Salamov A.A."/>
            <person name="Grigoriev I.V."/>
            <person name="Spatafora J.W."/>
            <person name="Berbee M.L."/>
        </authorList>
    </citation>
    <scope>NUCLEOTIDE SEQUENCE [LARGE SCALE GENOMIC DNA]</scope>
    <source>
        <strain evidence="22 23">NRRL 28638</strain>
    </source>
</reference>
<dbReference type="GO" id="GO:0006094">
    <property type="term" value="P:gluconeogenesis"/>
    <property type="evidence" value="ECO:0007669"/>
    <property type="project" value="UniProtKB-UniPathway"/>
</dbReference>
<name>A0A137PAX4_CONC2</name>
<dbReference type="Pfam" id="PF00289">
    <property type="entry name" value="Biotin_carb_N"/>
    <property type="match status" value="1"/>
</dbReference>
<evidence type="ECO:0000256" key="14">
    <source>
        <dbReference type="PIRSR" id="PIRSR001594-1"/>
    </source>
</evidence>
<dbReference type="PIRSF" id="PIRSF001594">
    <property type="entry name" value="Pyruv_carbox"/>
    <property type="match status" value="1"/>
</dbReference>